<protein>
    <submittedName>
        <fullName evidence="2">G_PROTEIN_RECEP_F1_2 domain-containing protein</fullName>
    </submittedName>
</protein>
<proteinExistence type="predicted"/>
<accession>A0AC35TQ42</accession>
<reference evidence="2" key="1">
    <citation type="submission" date="2016-11" db="UniProtKB">
        <authorList>
            <consortium name="WormBaseParasite"/>
        </authorList>
    </citation>
    <scope>IDENTIFICATION</scope>
    <source>
        <strain evidence="2">KR3021</strain>
    </source>
</reference>
<evidence type="ECO:0000313" key="2">
    <source>
        <dbReference type="WBParaSite" id="RSKR_0000292450.1"/>
    </source>
</evidence>
<evidence type="ECO:0000313" key="1">
    <source>
        <dbReference type="Proteomes" id="UP000095286"/>
    </source>
</evidence>
<dbReference type="Proteomes" id="UP000095286">
    <property type="component" value="Unplaced"/>
</dbReference>
<sequence>MDNTIYPTVVFVLGSLGVLANSITFLMITFFKPRNYDYTVKLIKWARLPELMIALISGPFLRVRIMYPIYGAACSKNTFLFLQNELAICIVILIALASAIYIIDFIMLAYLSRYNTFCRKKKVNYFNKFEAAGFIFWAIIVVIVAFGFVNNLWLRKELYYTVQPNVFPIIEPFHNSDFTIVVLNTNFSNTIMMVLLAQVLFKVIIIPFCVVVYYIPLELALKQCMNDARSQTADRIKRNLKYLRICVILPIILALAPIGLPFLLTFIPHIPDDVYIWIRDFAIIGPQLYCIISPIIQLYYVHKQTFMRRKTNKVKAIIVSQQLPTPNSPNHK</sequence>
<dbReference type="WBParaSite" id="RSKR_0000292450.1">
    <property type="protein sequence ID" value="RSKR_0000292450.1"/>
    <property type="gene ID" value="RSKR_0000292450"/>
</dbReference>
<name>A0AC35TQ42_9BILA</name>
<organism evidence="1 2">
    <name type="scientific">Rhabditophanes sp. KR3021</name>
    <dbReference type="NCBI Taxonomy" id="114890"/>
    <lineage>
        <taxon>Eukaryota</taxon>
        <taxon>Metazoa</taxon>
        <taxon>Ecdysozoa</taxon>
        <taxon>Nematoda</taxon>
        <taxon>Chromadorea</taxon>
        <taxon>Rhabditida</taxon>
        <taxon>Tylenchina</taxon>
        <taxon>Panagrolaimomorpha</taxon>
        <taxon>Strongyloidoidea</taxon>
        <taxon>Alloionematidae</taxon>
        <taxon>Rhabditophanes</taxon>
    </lineage>
</organism>